<dbReference type="AlphaFoldDB" id="A0A6J7KAB0"/>
<proteinExistence type="predicted"/>
<name>A0A6J7KAB0_9ZZZZ</name>
<gene>
    <name evidence="1" type="ORF">UFOPK3772_01603</name>
</gene>
<sequence>MIAVFLLLKSRWEDSLLRQAYGASWEEWAQATGGLVPRPGLRGPTTQD</sequence>
<protein>
    <submittedName>
        <fullName evidence="1">Unannotated protein</fullName>
    </submittedName>
</protein>
<organism evidence="1">
    <name type="scientific">freshwater metagenome</name>
    <dbReference type="NCBI Taxonomy" id="449393"/>
    <lineage>
        <taxon>unclassified sequences</taxon>
        <taxon>metagenomes</taxon>
        <taxon>ecological metagenomes</taxon>
    </lineage>
</organism>
<accession>A0A6J7KAB0</accession>
<dbReference type="Gene3D" id="1.20.120.1630">
    <property type="match status" value="1"/>
</dbReference>
<reference evidence="1" key="1">
    <citation type="submission" date="2020-05" db="EMBL/GenBank/DDBJ databases">
        <authorList>
            <person name="Chiriac C."/>
            <person name="Salcher M."/>
            <person name="Ghai R."/>
            <person name="Kavagutti S V."/>
        </authorList>
    </citation>
    <scope>NUCLEOTIDE SEQUENCE</scope>
</reference>
<evidence type="ECO:0000313" key="1">
    <source>
        <dbReference type="EMBL" id="CAB4951883.1"/>
    </source>
</evidence>
<dbReference type="EMBL" id="CAFBNE010000047">
    <property type="protein sequence ID" value="CAB4951883.1"/>
    <property type="molecule type" value="Genomic_DNA"/>
</dbReference>